<evidence type="ECO:0000256" key="5">
    <source>
        <dbReference type="SAM" id="MobiDB-lite"/>
    </source>
</evidence>
<dbReference type="Gene3D" id="3.40.605.10">
    <property type="entry name" value="Aldehyde Dehydrogenase, Chain A, domain 1"/>
    <property type="match status" value="1"/>
</dbReference>
<dbReference type="PANTHER" id="PTHR11699">
    <property type="entry name" value="ALDEHYDE DEHYDROGENASE-RELATED"/>
    <property type="match status" value="1"/>
</dbReference>
<dbReference type="InterPro" id="IPR016163">
    <property type="entry name" value="Ald_DH_C"/>
</dbReference>
<evidence type="ECO:0000259" key="6">
    <source>
        <dbReference type="Pfam" id="PF00171"/>
    </source>
</evidence>
<dbReference type="EMBL" id="CP094970">
    <property type="protein sequence ID" value="UYM03863.1"/>
    <property type="molecule type" value="Genomic_DNA"/>
</dbReference>
<sequence length="536" mass="58427">MSADSPQPDIDAVADPEHDARASYAVDPARARLLTGSIRASGSQHRRTYSPLTGQVVADVPVSEPADVDVAFERARAAQRSWAETDLALRSRLLLDLHDLVLDRQREILDLIQYESGKARKHAFDEVLHVALTARYYGRTLKRHLRSRKHPGVYPILTRAEVNRIPKGVVGLISPWNYPYTLALSDGIPAIAAGNAVVHKPDSQTPLTALAGIELFREAGLPADLWQPVYGSGRVIGTAIVDRADYVCFTGSTATGRTVGARAAERVIGCSLELGGKNPMLVLADADLDRAAEGAVRAAFSSSGQLCVSTERMFVSDAIYDRFVERFVARVRAMRLSPELRFDADMGALISEDQLRTVDEHVQDAVAKGATVLAGGRARPDVGPLFYEPTVLEGVTPQMRCFADETFGPVVSLYRFGSEADAVARANDGTYGLNASIYTRDVTRARTLARRLRCGTVNINEGFAATFASPDTPMGGMRESGLGRRQGVEGIHRYTEPQAVADQRLLPLASPRFVSEERYAKLMTGALRILKRTRRA</sequence>
<dbReference type="SUPFAM" id="SSF53720">
    <property type="entry name" value="ALDH-like"/>
    <property type="match status" value="1"/>
</dbReference>
<keyword evidence="8" id="KW-1185">Reference proteome</keyword>
<gene>
    <name evidence="7" type="ORF">L0C25_15085</name>
</gene>
<organism evidence="7 8">
    <name type="scientific">Solicola gregarius</name>
    <dbReference type="NCBI Taxonomy" id="2908642"/>
    <lineage>
        <taxon>Bacteria</taxon>
        <taxon>Bacillati</taxon>
        <taxon>Actinomycetota</taxon>
        <taxon>Actinomycetes</taxon>
        <taxon>Propionibacteriales</taxon>
        <taxon>Nocardioidaceae</taxon>
        <taxon>Solicola</taxon>
    </lineage>
</organism>
<evidence type="ECO:0000256" key="2">
    <source>
        <dbReference type="ARBA" id="ARBA00023002"/>
    </source>
</evidence>
<proteinExistence type="inferred from homology"/>
<dbReference type="InterPro" id="IPR015590">
    <property type="entry name" value="Aldehyde_DH_dom"/>
</dbReference>
<dbReference type="Proteomes" id="UP001164390">
    <property type="component" value="Chromosome"/>
</dbReference>
<dbReference type="InterPro" id="IPR016161">
    <property type="entry name" value="Ald_DH/histidinol_DH"/>
</dbReference>
<dbReference type="AlphaFoldDB" id="A0AA46TFY9"/>
<dbReference type="Pfam" id="PF00171">
    <property type="entry name" value="Aldedh"/>
    <property type="match status" value="1"/>
</dbReference>
<dbReference type="PROSITE" id="PS00687">
    <property type="entry name" value="ALDEHYDE_DEHYDR_GLU"/>
    <property type="match status" value="1"/>
</dbReference>
<evidence type="ECO:0000256" key="4">
    <source>
        <dbReference type="RuleBase" id="RU003345"/>
    </source>
</evidence>
<comment type="similarity">
    <text evidence="1 4">Belongs to the aldehyde dehydrogenase family.</text>
</comment>
<dbReference type="FunFam" id="3.40.309.10:FF:000009">
    <property type="entry name" value="Aldehyde dehydrogenase A"/>
    <property type="match status" value="1"/>
</dbReference>
<dbReference type="InterPro" id="IPR029510">
    <property type="entry name" value="Ald_DH_CS_GLU"/>
</dbReference>
<dbReference type="NCBIfam" id="NF006916">
    <property type="entry name" value="PRK09407.1"/>
    <property type="match status" value="1"/>
</dbReference>
<evidence type="ECO:0000313" key="8">
    <source>
        <dbReference type="Proteomes" id="UP001164390"/>
    </source>
</evidence>
<feature type="active site" evidence="3">
    <location>
        <position position="273"/>
    </location>
</feature>
<reference evidence="7" key="1">
    <citation type="submission" date="2022-01" db="EMBL/GenBank/DDBJ databases">
        <title>Nocardioidaceae gen. sp. A5X3R13.</title>
        <authorList>
            <person name="Lopez Marin M.A."/>
            <person name="Uhlik O."/>
        </authorList>
    </citation>
    <scope>NUCLEOTIDE SEQUENCE</scope>
    <source>
        <strain evidence="7">A5X3R13</strain>
    </source>
</reference>
<evidence type="ECO:0000256" key="1">
    <source>
        <dbReference type="ARBA" id="ARBA00009986"/>
    </source>
</evidence>
<feature type="region of interest" description="Disordered" evidence="5">
    <location>
        <begin position="1"/>
        <end position="21"/>
    </location>
</feature>
<dbReference type="Gene3D" id="3.40.309.10">
    <property type="entry name" value="Aldehyde Dehydrogenase, Chain A, domain 2"/>
    <property type="match status" value="1"/>
</dbReference>
<dbReference type="RefSeq" id="WP_271632505.1">
    <property type="nucleotide sequence ID" value="NZ_CP094970.1"/>
</dbReference>
<protein>
    <submittedName>
        <fullName evidence="7">Succinic semialdehyde dehydrogenase</fullName>
        <ecNumber evidence="7">1.2.1.79</ecNumber>
    </submittedName>
</protein>
<keyword evidence="2 4" id="KW-0560">Oxidoreductase</keyword>
<feature type="domain" description="Aldehyde dehydrogenase" evidence="6">
    <location>
        <begin position="43"/>
        <end position="500"/>
    </location>
</feature>
<dbReference type="EC" id="1.2.1.79" evidence="7"/>
<evidence type="ECO:0000256" key="3">
    <source>
        <dbReference type="PROSITE-ProRule" id="PRU10007"/>
    </source>
</evidence>
<dbReference type="InterPro" id="IPR016162">
    <property type="entry name" value="Ald_DH_N"/>
</dbReference>
<evidence type="ECO:0000313" key="7">
    <source>
        <dbReference type="EMBL" id="UYM03863.1"/>
    </source>
</evidence>
<accession>A0AA46TFY9</accession>
<name>A0AA46TFY9_9ACTN</name>
<dbReference type="GO" id="GO:0036243">
    <property type="term" value="F:succinate-semialdehyde dehydrogenase (NADP+) activity"/>
    <property type="evidence" value="ECO:0007669"/>
    <property type="project" value="UniProtKB-EC"/>
</dbReference>
<dbReference type="KEGG" id="sgrg:L0C25_15085"/>